<comment type="caution">
    <text evidence="11">The sequence shown here is derived from an EMBL/GenBank/DDBJ whole genome shotgun (WGS) entry which is preliminary data.</text>
</comment>
<dbReference type="GO" id="GO:0043093">
    <property type="term" value="P:FtsZ-dependent cytokinesis"/>
    <property type="evidence" value="ECO:0007669"/>
    <property type="project" value="TreeGrafter"/>
</dbReference>
<evidence type="ECO:0000256" key="7">
    <source>
        <dbReference type="ARBA" id="ARBA00024910"/>
    </source>
</evidence>
<dbReference type="Proteomes" id="UP001144323">
    <property type="component" value="Unassembled WGS sequence"/>
</dbReference>
<evidence type="ECO:0000256" key="6">
    <source>
        <dbReference type="ARBA" id="ARBA00023306"/>
    </source>
</evidence>
<dbReference type="GO" id="GO:0030428">
    <property type="term" value="C:cell septum"/>
    <property type="evidence" value="ECO:0007669"/>
    <property type="project" value="TreeGrafter"/>
</dbReference>
<evidence type="ECO:0000256" key="4">
    <source>
        <dbReference type="ARBA" id="ARBA00022618"/>
    </source>
</evidence>
<gene>
    <name evidence="11" type="ORF">LMG27198_00230</name>
</gene>
<comment type="subcellular location">
    <subcellularLocation>
        <location evidence="1">Cytoplasm</location>
    </subcellularLocation>
</comment>
<dbReference type="GO" id="GO:0000917">
    <property type="term" value="P:division septum assembly"/>
    <property type="evidence" value="ECO:0007669"/>
    <property type="project" value="UniProtKB-KW"/>
</dbReference>
<keyword evidence="3" id="KW-0963">Cytoplasm</keyword>
<evidence type="ECO:0000256" key="2">
    <source>
        <dbReference type="ARBA" id="ARBA00015195"/>
    </source>
</evidence>
<keyword evidence="10" id="KW-0175">Coiled coil</keyword>
<dbReference type="RefSeq" id="WP_281799595.1">
    <property type="nucleotide sequence ID" value="NZ_BSEC01000001.1"/>
</dbReference>
<protein>
    <recommendedName>
        <fullName evidence="2">Cell division protein ZapA</fullName>
    </recommendedName>
    <alternativeName>
        <fullName evidence="9">Z ring-associated protein ZapA</fullName>
    </alternativeName>
</protein>
<dbReference type="InterPro" id="IPR007838">
    <property type="entry name" value="Cell_div_ZapA-like"/>
</dbReference>
<dbReference type="SUPFAM" id="SSF102829">
    <property type="entry name" value="Cell division protein ZapA-like"/>
    <property type="match status" value="1"/>
</dbReference>
<name>A0A9W6GPR8_9HYPH</name>
<comment type="subunit">
    <text evidence="8">Homodimer. Interacts with FtsZ.</text>
</comment>
<feature type="coiled-coil region" evidence="10">
    <location>
        <begin position="70"/>
        <end position="104"/>
    </location>
</feature>
<dbReference type="GO" id="GO:0005829">
    <property type="term" value="C:cytosol"/>
    <property type="evidence" value="ECO:0007669"/>
    <property type="project" value="TreeGrafter"/>
</dbReference>
<dbReference type="Gene3D" id="3.30.160.880">
    <property type="entry name" value="Cell division protein ZapA protomer, N-terminal domain"/>
    <property type="match status" value="1"/>
</dbReference>
<proteinExistence type="predicted"/>
<keyword evidence="5" id="KW-0717">Septation</keyword>
<dbReference type="GO" id="GO:0000921">
    <property type="term" value="P:septin ring assembly"/>
    <property type="evidence" value="ECO:0007669"/>
    <property type="project" value="TreeGrafter"/>
</dbReference>
<evidence type="ECO:0000313" key="12">
    <source>
        <dbReference type="Proteomes" id="UP001144323"/>
    </source>
</evidence>
<evidence type="ECO:0000256" key="3">
    <source>
        <dbReference type="ARBA" id="ARBA00022490"/>
    </source>
</evidence>
<keyword evidence="4 11" id="KW-0132">Cell division</keyword>
<evidence type="ECO:0000313" key="11">
    <source>
        <dbReference type="EMBL" id="GLI91031.1"/>
    </source>
</evidence>
<dbReference type="InterPro" id="IPR036192">
    <property type="entry name" value="Cell_div_ZapA-like_sf"/>
</dbReference>
<sequence>MAAVIVTIAGRTYRLSCDDGQEPRLEQLARYVENKILSMRDSFKEIGEPRIVVMAALAIADEAEDSRNKVETTGQEVIALRAELEAAKKALAAMEAKVTRAVEDTAERLEALASDMHKPVQKDDFPF</sequence>
<dbReference type="InterPro" id="IPR042233">
    <property type="entry name" value="Cell_div_ZapA_N"/>
</dbReference>
<reference evidence="11" key="1">
    <citation type="journal article" date="2023" name="Int. J. Syst. Evol. Microbiol.">
        <title>Methylocystis iwaonis sp. nov., a type II methane-oxidizing bacterium from surface soil of a rice paddy field in Japan, and emended description of the genus Methylocystis (ex Whittenbury et al. 1970) Bowman et al. 1993.</title>
        <authorList>
            <person name="Kaise H."/>
            <person name="Sawadogo J.B."/>
            <person name="Alam M.S."/>
            <person name="Ueno C."/>
            <person name="Dianou D."/>
            <person name="Shinjo R."/>
            <person name="Asakawa S."/>
        </authorList>
    </citation>
    <scope>NUCLEOTIDE SEQUENCE</scope>
    <source>
        <strain evidence="11">LMG27198</strain>
    </source>
</reference>
<evidence type="ECO:0000256" key="9">
    <source>
        <dbReference type="ARBA" id="ARBA00033158"/>
    </source>
</evidence>
<dbReference type="GO" id="GO:0032153">
    <property type="term" value="C:cell division site"/>
    <property type="evidence" value="ECO:0007669"/>
    <property type="project" value="TreeGrafter"/>
</dbReference>
<dbReference type="EMBL" id="BSEC01000001">
    <property type="protein sequence ID" value="GLI91031.1"/>
    <property type="molecule type" value="Genomic_DNA"/>
</dbReference>
<comment type="function">
    <text evidence="7">Activator of cell division through the inhibition of FtsZ GTPase activity, therefore promoting FtsZ assembly into bundles of protofilaments necessary for the formation of the division Z ring. It is recruited early at mid-cell but it is not essential for cell division.</text>
</comment>
<keyword evidence="12" id="KW-1185">Reference proteome</keyword>
<dbReference type="Pfam" id="PF05164">
    <property type="entry name" value="ZapA"/>
    <property type="match status" value="1"/>
</dbReference>
<evidence type="ECO:0000256" key="8">
    <source>
        <dbReference type="ARBA" id="ARBA00026068"/>
    </source>
</evidence>
<dbReference type="PANTHER" id="PTHR34981">
    <property type="entry name" value="CELL DIVISION PROTEIN ZAPA"/>
    <property type="match status" value="1"/>
</dbReference>
<dbReference type="PANTHER" id="PTHR34981:SF1">
    <property type="entry name" value="CELL DIVISION PROTEIN ZAPA"/>
    <property type="match status" value="1"/>
</dbReference>
<evidence type="ECO:0000256" key="1">
    <source>
        <dbReference type="ARBA" id="ARBA00004496"/>
    </source>
</evidence>
<evidence type="ECO:0000256" key="5">
    <source>
        <dbReference type="ARBA" id="ARBA00023210"/>
    </source>
</evidence>
<dbReference type="AlphaFoldDB" id="A0A9W6GPR8"/>
<accession>A0A9W6GPR8</accession>
<organism evidence="11 12">
    <name type="scientific">Methylocystis echinoides</name>
    <dbReference type="NCBI Taxonomy" id="29468"/>
    <lineage>
        <taxon>Bacteria</taxon>
        <taxon>Pseudomonadati</taxon>
        <taxon>Pseudomonadota</taxon>
        <taxon>Alphaproteobacteria</taxon>
        <taxon>Hyphomicrobiales</taxon>
        <taxon>Methylocystaceae</taxon>
        <taxon>Methylocystis</taxon>
    </lineage>
</organism>
<evidence type="ECO:0000256" key="10">
    <source>
        <dbReference type="SAM" id="Coils"/>
    </source>
</evidence>
<keyword evidence="6" id="KW-0131">Cell cycle</keyword>